<evidence type="ECO:0000313" key="1">
    <source>
        <dbReference type="EMBL" id="MDN5211932.1"/>
    </source>
</evidence>
<protein>
    <recommendedName>
        <fullName evidence="3">Lipoprotein SmpA/OmlA domain-containing protein</fullName>
    </recommendedName>
</protein>
<dbReference type="RefSeq" id="WP_346757259.1">
    <property type="nucleotide sequence ID" value="NZ_JAUJEB010000001.1"/>
</dbReference>
<dbReference type="EMBL" id="JAUJEB010000001">
    <property type="protein sequence ID" value="MDN5211932.1"/>
    <property type="molecule type" value="Genomic_DNA"/>
</dbReference>
<gene>
    <name evidence="1" type="ORF">QQ020_07710</name>
</gene>
<dbReference type="Proteomes" id="UP001172083">
    <property type="component" value="Unassembled WGS sequence"/>
</dbReference>
<evidence type="ECO:0008006" key="3">
    <source>
        <dbReference type="Google" id="ProtNLM"/>
    </source>
</evidence>
<keyword evidence="2" id="KW-1185">Reference proteome</keyword>
<accession>A0ABT8L2F5</accession>
<organism evidence="1 2">
    <name type="scientific">Agaribacillus aureus</name>
    <dbReference type="NCBI Taxonomy" id="3051825"/>
    <lineage>
        <taxon>Bacteria</taxon>
        <taxon>Pseudomonadati</taxon>
        <taxon>Bacteroidota</taxon>
        <taxon>Cytophagia</taxon>
        <taxon>Cytophagales</taxon>
        <taxon>Splendidivirgaceae</taxon>
        <taxon>Agaribacillus</taxon>
    </lineage>
</organism>
<proteinExistence type="predicted"/>
<sequence>MNNKNKILPLVIGLSICLLTFKACNLAPGSYPNAERYEIETSEEALIEAVHAVKSSNSELTIPNNIPLIDGRKDSLDHWYHFYIYNRERNQVMKAWVRGGKSKSKIAFVGVYDSSFEKRWKYINQDFDRESNKEYKKLFEEKILNPVKKIIE</sequence>
<evidence type="ECO:0000313" key="2">
    <source>
        <dbReference type="Proteomes" id="UP001172083"/>
    </source>
</evidence>
<name>A0ABT8L2F5_9BACT</name>
<comment type="caution">
    <text evidence="1">The sequence shown here is derived from an EMBL/GenBank/DDBJ whole genome shotgun (WGS) entry which is preliminary data.</text>
</comment>
<reference evidence="1" key="1">
    <citation type="submission" date="2023-06" db="EMBL/GenBank/DDBJ databases">
        <title>Genomic of Agaribacillus aureum.</title>
        <authorList>
            <person name="Wang G."/>
        </authorList>
    </citation>
    <scope>NUCLEOTIDE SEQUENCE</scope>
    <source>
        <strain evidence="1">BMA12</strain>
    </source>
</reference>